<dbReference type="AlphaFoldDB" id="A0A9D5CK89"/>
<dbReference type="Proteomes" id="UP001085076">
    <property type="component" value="Miscellaneous, Linkage group lg04"/>
</dbReference>
<gene>
    <name evidence="2" type="ORF">J5N97_016404</name>
</gene>
<evidence type="ECO:0000313" key="3">
    <source>
        <dbReference type="Proteomes" id="UP001085076"/>
    </source>
</evidence>
<dbReference type="Gene3D" id="3.10.450.50">
    <property type="match status" value="1"/>
</dbReference>
<organism evidence="2 3">
    <name type="scientific">Dioscorea zingiberensis</name>
    <dbReference type="NCBI Taxonomy" id="325984"/>
    <lineage>
        <taxon>Eukaryota</taxon>
        <taxon>Viridiplantae</taxon>
        <taxon>Streptophyta</taxon>
        <taxon>Embryophyta</taxon>
        <taxon>Tracheophyta</taxon>
        <taxon>Spermatophyta</taxon>
        <taxon>Magnoliopsida</taxon>
        <taxon>Liliopsida</taxon>
        <taxon>Dioscoreales</taxon>
        <taxon>Dioscoreaceae</taxon>
        <taxon>Dioscorea</taxon>
    </lineage>
</organism>
<dbReference type="EMBL" id="JAGGNH010000004">
    <property type="protein sequence ID" value="KAJ0974439.1"/>
    <property type="molecule type" value="Genomic_DNA"/>
</dbReference>
<reference evidence="2" key="2">
    <citation type="journal article" date="2022" name="Hortic Res">
        <title>The genome of Dioscorea zingiberensis sheds light on the biosynthesis, origin and evolution of the medicinally important diosgenin saponins.</title>
        <authorList>
            <person name="Li Y."/>
            <person name="Tan C."/>
            <person name="Li Z."/>
            <person name="Guo J."/>
            <person name="Li S."/>
            <person name="Chen X."/>
            <person name="Wang C."/>
            <person name="Dai X."/>
            <person name="Yang H."/>
            <person name="Song W."/>
            <person name="Hou L."/>
            <person name="Xu J."/>
            <person name="Tong Z."/>
            <person name="Xu A."/>
            <person name="Yuan X."/>
            <person name="Wang W."/>
            <person name="Yang Q."/>
            <person name="Chen L."/>
            <person name="Sun Z."/>
            <person name="Wang K."/>
            <person name="Pan B."/>
            <person name="Chen J."/>
            <person name="Bao Y."/>
            <person name="Liu F."/>
            <person name="Qi X."/>
            <person name="Gang D.R."/>
            <person name="Wen J."/>
            <person name="Li J."/>
        </authorList>
    </citation>
    <scope>NUCLEOTIDE SEQUENCE</scope>
    <source>
        <strain evidence="2">Dzin_1.0</strain>
    </source>
</reference>
<sequence>MSTMIHNFYNSINSKTIADEELAKFISKECKFEDMAFQKPFVGEKEVNDFLRELKKAMGKQIKFKVDKVFGGNDLDVGVLWHLEWNENVIPFTKGCSLFECSRAGENILIKY</sequence>
<protein>
    <recommendedName>
        <fullName evidence="1">Nuclear transport factor 2 domain-containing protein</fullName>
    </recommendedName>
</protein>
<feature type="domain" description="Nuclear transport factor 2" evidence="1">
    <location>
        <begin position="4"/>
        <end position="91"/>
    </location>
</feature>
<evidence type="ECO:0000259" key="1">
    <source>
        <dbReference type="Pfam" id="PF02136"/>
    </source>
</evidence>
<dbReference type="OrthoDB" id="1886670at2759"/>
<comment type="caution">
    <text evidence="2">The sequence shown here is derived from an EMBL/GenBank/DDBJ whole genome shotgun (WGS) entry which is preliminary data.</text>
</comment>
<name>A0A9D5CK89_9LILI</name>
<accession>A0A9D5CK89</accession>
<reference evidence="2" key="1">
    <citation type="submission" date="2021-03" db="EMBL/GenBank/DDBJ databases">
        <authorList>
            <person name="Li Z."/>
            <person name="Yang C."/>
        </authorList>
    </citation>
    <scope>NUCLEOTIDE SEQUENCE</scope>
    <source>
        <strain evidence="2">Dzin_1.0</strain>
        <tissue evidence="2">Leaf</tissue>
    </source>
</reference>
<dbReference type="InterPro" id="IPR002075">
    <property type="entry name" value="NTF2_dom"/>
</dbReference>
<dbReference type="PANTHER" id="PTHR33698:SF1">
    <property type="entry name" value="NUCLEAR TRANSPORT FACTOR 2 (NTF2) FAMILY PROTEIN"/>
    <property type="match status" value="1"/>
</dbReference>
<proteinExistence type="predicted"/>
<dbReference type="Pfam" id="PF02136">
    <property type="entry name" value="NTF2"/>
    <property type="match status" value="1"/>
</dbReference>
<dbReference type="PANTHER" id="PTHR33698">
    <property type="entry name" value="NUCLEAR TRANSPORT FACTOR 2 (NTF2)-LIKE PROTEIN"/>
    <property type="match status" value="1"/>
</dbReference>
<keyword evidence="3" id="KW-1185">Reference proteome</keyword>
<evidence type="ECO:0000313" key="2">
    <source>
        <dbReference type="EMBL" id="KAJ0974439.1"/>
    </source>
</evidence>